<dbReference type="AlphaFoldDB" id="A0A0C1RH34"/>
<name>A0A0C1RH34_9CYAN</name>
<proteinExistence type="predicted"/>
<organism evidence="1">
    <name type="scientific">Tolypothrix bouteillei VB521301</name>
    <dbReference type="NCBI Taxonomy" id="1479485"/>
    <lineage>
        <taxon>Bacteria</taxon>
        <taxon>Bacillati</taxon>
        <taxon>Cyanobacteriota</taxon>
        <taxon>Cyanophyceae</taxon>
        <taxon>Nostocales</taxon>
        <taxon>Tolypothrichaceae</taxon>
        <taxon>Tolypothrix</taxon>
    </lineage>
</organism>
<sequence>MTTEKGKKRLRNIPVLHDELKTKRTILLTPSAWMKIQALAKTRNTSASEVIEEWAQTLSDGS</sequence>
<gene>
    <name evidence="1" type="ORF">DA73_0223715</name>
</gene>
<accession>A0A0C1RH34</accession>
<comment type="caution">
    <text evidence="1">The sequence shown here is derived from an EMBL/GenBank/DDBJ whole genome shotgun (WGS) entry which is preliminary data.</text>
</comment>
<evidence type="ECO:0000313" key="1">
    <source>
        <dbReference type="EMBL" id="KIE11375.1"/>
    </source>
</evidence>
<dbReference type="EMBL" id="JHEG02000048">
    <property type="protein sequence ID" value="KIE11375.1"/>
    <property type="molecule type" value="Genomic_DNA"/>
</dbReference>
<reference evidence="1" key="1">
    <citation type="journal article" date="2015" name="Genome Announc.">
        <title>Draft Genome Sequence of Tolypothrix boutellei Strain VB521301.</title>
        <authorList>
            <person name="Chandrababunaidu M.M."/>
            <person name="Singh D."/>
            <person name="Sen D."/>
            <person name="Bhan S."/>
            <person name="Das S."/>
            <person name="Gupta A."/>
            <person name="Adhikary S.P."/>
            <person name="Tripathy S."/>
        </authorList>
    </citation>
    <scope>NUCLEOTIDE SEQUENCE</scope>
    <source>
        <strain evidence="1">VB521301</strain>
    </source>
</reference>
<protein>
    <submittedName>
        <fullName evidence="1">Uncharacterized protein</fullName>
    </submittedName>
</protein>
<dbReference type="STRING" id="1479485.DA73_0223715"/>